<evidence type="ECO:0000313" key="3">
    <source>
        <dbReference type="Proteomes" id="UP001189429"/>
    </source>
</evidence>
<feature type="compositionally biased region" description="Low complexity" evidence="1">
    <location>
        <begin position="411"/>
        <end position="445"/>
    </location>
</feature>
<feature type="region of interest" description="Disordered" evidence="1">
    <location>
        <begin position="411"/>
        <end position="453"/>
    </location>
</feature>
<dbReference type="Proteomes" id="UP001189429">
    <property type="component" value="Unassembled WGS sequence"/>
</dbReference>
<comment type="caution">
    <text evidence="2">The sequence shown here is derived from an EMBL/GenBank/DDBJ whole genome shotgun (WGS) entry which is preliminary data.</text>
</comment>
<sequence length="453" mass="48538">MELVQVRFSTPSASRVQRLIDAMGSVITKPNFLARGTKERKSPLRRPEIERQAKLIKNIAMVVPSPTIAKSDLIAVLGMLQNGRPFDLTGQELEEWQEEAAPRLRTILRHVQQMRIKKDKAPQWFRYLDVPPLAAGGADGDDGGEPDGGDAAADGEEDCPPDDEGNDKEGGEEEPREVDEEVDADDEAAKSAQKTPVAADYTHGYDNAHKLARRLPAGRTGAAHREYAVEMVPPPKHTSSSTMLAVFADGVKRQVPETTVSTFCASMRDAKTGPKHGHDTFSGTDQNGKKVTGGFRWDTPKGRPRQRFCTIKVDGETQFTQINVETFASADSPLNEKEAAAVSWMHIIAQKYCNGEITKQEAAELKADYIGIRTAEALCKKRPAAAAADTVPVLKKPVAAAAVGSTAVVAAGPTDAAPSGGASSAPAAPAPTVQQADAAPAPQQDMTVWSESE</sequence>
<organism evidence="2 3">
    <name type="scientific">Prorocentrum cordatum</name>
    <dbReference type="NCBI Taxonomy" id="2364126"/>
    <lineage>
        <taxon>Eukaryota</taxon>
        <taxon>Sar</taxon>
        <taxon>Alveolata</taxon>
        <taxon>Dinophyceae</taxon>
        <taxon>Prorocentrales</taxon>
        <taxon>Prorocentraceae</taxon>
        <taxon>Prorocentrum</taxon>
    </lineage>
</organism>
<protein>
    <submittedName>
        <fullName evidence="2">Uncharacterized protein</fullName>
    </submittedName>
</protein>
<dbReference type="EMBL" id="CAUYUJ010000758">
    <property type="protein sequence ID" value="CAK0792339.1"/>
    <property type="molecule type" value="Genomic_DNA"/>
</dbReference>
<keyword evidence="3" id="KW-1185">Reference proteome</keyword>
<gene>
    <name evidence="2" type="ORF">PCOR1329_LOCUS2977</name>
</gene>
<feature type="region of interest" description="Disordered" evidence="1">
    <location>
        <begin position="135"/>
        <end position="202"/>
    </location>
</feature>
<reference evidence="2" key="1">
    <citation type="submission" date="2023-10" db="EMBL/GenBank/DDBJ databases">
        <authorList>
            <person name="Chen Y."/>
            <person name="Shah S."/>
            <person name="Dougan E. K."/>
            <person name="Thang M."/>
            <person name="Chan C."/>
        </authorList>
    </citation>
    <scope>NUCLEOTIDE SEQUENCE [LARGE SCALE GENOMIC DNA]</scope>
</reference>
<feature type="compositionally biased region" description="Acidic residues" evidence="1">
    <location>
        <begin position="139"/>
        <end position="186"/>
    </location>
</feature>
<evidence type="ECO:0000256" key="1">
    <source>
        <dbReference type="SAM" id="MobiDB-lite"/>
    </source>
</evidence>
<accession>A0ABN9PH93</accession>
<proteinExistence type="predicted"/>
<feature type="region of interest" description="Disordered" evidence="1">
    <location>
        <begin position="271"/>
        <end position="299"/>
    </location>
</feature>
<evidence type="ECO:0000313" key="2">
    <source>
        <dbReference type="EMBL" id="CAK0792339.1"/>
    </source>
</evidence>
<name>A0ABN9PH93_9DINO</name>